<protein>
    <submittedName>
        <fullName evidence="1">Uncharacterized protein</fullName>
    </submittedName>
</protein>
<gene>
    <name evidence="1" type="ORF">LTR37_001010</name>
</gene>
<dbReference type="EMBL" id="JAUTXU010000005">
    <property type="protein sequence ID" value="KAK3724386.1"/>
    <property type="molecule type" value="Genomic_DNA"/>
</dbReference>
<organism evidence="1 2">
    <name type="scientific">Vermiconidia calcicola</name>
    <dbReference type="NCBI Taxonomy" id="1690605"/>
    <lineage>
        <taxon>Eukaryota</taxon>
        <taxon>Fungi</taxon>
        <taxon>Dikarya</taxon>
        <taxon>Ascomycota</taxon>
        <taxon>Pezizomycotina</taxon>
        <taxon>Dothideomycetes</taxon>
        <taxon>Dothideomycetidae</taxon>
        <taxon>Mycosphaerellales</taxon>
        <taxon>Extremaceae</taxon>
        <taxon>Vermiconidia</taxon>
    </lineage>
</organism>
<proteinExistence type="predicted"/>
<evidence type="ECO:0000313" key="1">
    <source>
        <dbReference type="EMBL" id="KAK3724386.1"/>
    </source>
</evidence>
<dbReference type="Proteomes" id="UP001281147">
    <property type="component" value="Unassembled WGS sequence"/>
</dbReference>
<comment type="caution">
    <text evidence="1">The sequence shown here is derived from an EMBL/GenBank/DDBJ whole genome shotgun (WGS) entry which is preliminary data.</text>
</comment>
<reference evidence="1" key="1">
    <citation type="submission" date="2023-07" db="EMBL/GenBank/DDBJ databases">
        <title>Black Yeasts Isolated from many extreme environments.</title>
        <authorList>
            <person name="Coleine C."/>
            <person name="Stajich J.E."/>
            <person name="Selbmann L."/>
        </authorList>
    </citation>
    <scope>NUCLEOTIDE SEQUENCE</scope>
    <source>
        <strain evidence="1">CCFEE 5714</strain>
    </source>
</reference>
<sequence>MAEIPQSNVSEEDQRIERVMNALPPNLDNQARMSYWMVEQARKAYRQRDFGSCEDQCKGLLLRAFLPQYARIQTLHLLSGVVPMAQAKSYLDEALVVCDEIENGRGSKVRASQEYRAKTMRLQEKFEKDEAVRVFVSGGFVQASKLVGMKVPEKKMPEKPHFDTAWEMEEWRRDQTEDVREMMELGQNYVMEQRRKEDEQRAAEQEEAGRVEEVPVERPTGNEDEMQTPLSPAASDDDAIE</sequence>
<evidence type="ECO:0000313" key="2">
    <source>
        <dbReference type="Proteomes" id="UP001281147"/>
    </source>
</evidence>
<keyword evidence="2" id="KW-1185">Reference proteome</keyword>
<accession>A0ACC3NWU8</accession>
<name>A0ACC3NWU8_9PEZI</name>